<evidence type="ECO:0000313" key="1">
    <source>
        <dbReference type="EMBL" id="KMK13699.1"/>
    </source>
</evidence>
<reference evidence="1 2" key="1">
    <citation type="submission" date="2015-05" db="EMBL/GenBank/DDBJ databases">
        <title>Genome sequences of Pluralibacter gergoviae.</title>
        <authorList>
            <person name="Greninger A.L."/>
            <person name="Miller S."/>
        </authorList>
    </citation>
    <scope>NUCLEOTIDE SEQUENCE [LARGE SCALE GENOMIC DNA]</scope>
    <source>
        <strain evidence="1 2">JS81F13</strain>
    </source>
</reference>
<gene>
    <name evidence="1" type="ORF">ABW06_11755</name>
</gene>
<proteinExistence type="predicted"/>
<evidence type="ECO:0000313" key="2">
    <source>
        <dbReference type="Proteomes" id="UP000036196"/>
    </source>
</evidence>
<name>A0A089PI64_PLUGE</name>
<dbReference type="KEGG" id="pge:LG71_00855"/>
<keyword evidence="2" id="KW-1185">Reference proteome</keyword>
<dbReference type="AlphaFoldDB" id="A0A089PI64"/>
<accession>A0A089PI64</accession>
<comment type="caution">
    <text evidence="1">The sequence shown here is derived from an EMBL/GenBank/DDBJ whole genome shotgun (WGS) entry which is preliminary data.</text>
</comment>
<protein>
    <submittedName>
        <fullName evidence="1">Uncharacterized protein</fullName>
    </submittedName>
</protein>
<sequence>MVRIGRDFPLHQPQTLLTAVERLNILFNGKAACRKHQPLSYLITNKHQLAPAVRTAVDADRVAALGYPRQMFRQRLTMVVGI</sequence>
<dbReference type="Proteomes" id="UP000036196">
    <property type="component" value="Unassembled WGS sequence"/>
</dbReference>
<dbReference type="EMBL" id="LDZF01000010">
    <property type="protein sequence ID" value="KMK13699.1"/>
    <property type="molecule type" value="Genomic_DNA"/>
</dbReference>
<organism evidence="1 2">
    <name type="scientific">Pluralibacter gergoviae</name>
    <name type="common">Enterobacter gergoviae</name>
    <dbReference type="NCBI Taxonomy" id="61647"/>
    <lineage>
        <taxon>Bacteria</taxon>
        <taxon>Pseudomonadati</taxon>
        <taxon>Pseudomonadota</taxon>
        <taxon>Gammaproteobacteria</taxon>
        <taxon>Enterobacterales</taxon>
        <taxon>Enterobacteriaceae</taxon>
        <taxon>Pluralibacter</taxon>
    </lineage>
</organism>